<evidence type="ECO:0000256" key="2">
    <source>
        <dbReference type="ARBA" id="ARBA00023242"/>
    </source>
</evidence>
<dbReference type="InterPro" id="IPR004871">
    <property type="entry name" value="RSE1/DDB1/CPSF1_C"/>
</dbReference>
<dbReference type="Proteomes" id="UP001346149">
    <property type="component" value="Unassembled WGS sequence"/>
</dbReference>
<evidence type="ECO:0000259" key="5">
    <source>
        <dbReference type="Pfam" id="PF23726"/>
    </source>
</evidence>
<dbReference type="InterPro" id="IPR058543">
    <property type="entry name" value="Beta-prop_RSE1/DDB1/CPSF1_2nd"/>
</dbReference>
<evidence type="ECO:0000259" key="4">
    <source>
        <dbReference type="Pfam" id="PF10433"/>
    </source>
</evidence>
<feature type="domain" description="RSE1/DDB1/CPSF1 second beta-propeller" evidence="5">
    <location>
        <begin position="511"/>
        <end position="908"/>
    </location>
</feature>
<proteinExistence type="predicted"/>
<organism evidence="6 7">
    <name type="scientific">Trapa natans</name>
    <name type="common">Water chestnut</name>
    <dbReference type="NCBI Taxonomy" id="22666"/>
    <lineage>
        <taxon>Eukaryota</taxon>
        <taxon>Viridiplantae</taxon>
        <taxon>Streptophyta</taxon>
        <taxon>Embryophyta</taxon>
        <taxon>Tracheophyta</taxon>
        <taxon>Spermatophyta</taxon>
        <taxon>Magnoliopsida</taxon>
        <taxon>eudicotyledons</taxon>
        <taxon>Gunneridae</taxon>
        <taxon>Pentapetalae</taxon>
        <taxon>rosids</taxon>
        <taxon>malvids</taxon>
        <taxon>Myrtales</taxon>
        <taxon>Lythraceae</taxon>
        <taxon>Trapa</taxon>
    </lineage>
</organism>
<dbReference type="Pfam" id="PF03178">
    <property type="entry name" value="CPSF_A"/>
    <property type="match status" value="1"/>
</dbReference>
<evidence type="ECO:0000313" key="6">
    <source>
        <dbReference type="EMBL" id="KAK4793500.1"/>
    </source>
</evidence>
<comment type="caution">
    <text evidence="6">The sequence shown here is derived from an EMBL/GenBank/DDBJ whole genome shotgun (WGS) entry which is preliminary data.</text>
</comment>
<dbReference type="GO" id="GO:0005634">
    <property type="term" value="C:nucleus"/>
    <property type="evidence" value="ECO:0007669"/>
    <property type="project" value="UniProtKB-SubCell"/>
</dbReference>
<comment type="subcellular location">
    <subcellularLocation>
        <location evidence="1">Nucleus</location>
    </subcellularLocation>
</comment>
<gene>
    <name evidence="6" type="ORF">SAY86_023935</name>
</gene>
<dbReference type="Pfam" id="PF23726">
    <property type="entry name" value="Beta-prop_RSE1_2nd"/>
    <property type="match status" value="1"/>
</dbReference>
<keyword evidence="7" id="KW-1185">Reference proteome</keyword>
<feature type="domain" description="RSE1/DDB1/CPSF1 C-terminal" evidence="3">
    <location>
        <begin position="1083"/>
        <end position="1338"/>
    </location>
</feature>
<reference evidence="6 7" key="1">
    <citation type="journal article" date="2023" name="Hortic Res">
        <title>Pangenome of water caltrop reveals structural variations and asymmetric subgenome divergence after allopolyploidization.</title>
        <authorList>
            <person name="Zhang X."/>
            <person name="Chen Y."/>
            <person name="Wang L."/>
            <person name="Yuan Y."/>
            <person name="Fang M."/>
            <person name="Shi L."/>
            <person name="Lu R."/>
            <person name="Comes H.P."/>
            <person name="Ma Y."/>
            <person name="Chen Y."/>
            <person name="Huang G."/>
            <person name="Zhou Y."/>
            <person name="Zheng Z."/>
            <person name="Qiu Y."/>
        </authorList>
    </citation>
    <scope>NUCLEOTIDE SEQUENCE [LARGE SCALE GENOMIC DNA]</scope>
    <source>
        <strain evidence="6">F231</strain>
    </source>
</reference>
<dbReference type="InterPro" id="IPR018846">
    <property type="entry name" value="Beta-prop_RSE1/DDB1/CPSF1_1st"/>
</dbReference>
<dbReference type="EMBL" id="JAXQNO010000008">
    <property type="protein sequence ID" value="KAK4793500.1"/>
    <property type="molecule type" value="Genomic_DNA"/>
</dbReference>
<sequence>MAVSEEECSVSRSGASTSALHNTHYLAKCVLRGSAILQVACGRLRWPHSQDIVFGKETSIELVNIGDDGNVISLCEQTVFGTIKDLAVLPWNENFDTQNPQMIGKDLLVVISDSGKLSFLTFHNEMNRFFPVTHVQLSYPGNSRCQLGRMLAIDSKGCYIAASAYEDQLALFSISVSAGSNIIDQKLFYPMENQGEAGTGNSIHETFVCGTIWSMCFMSYNPRKNYDTVLAVVLNRRTSILNELLLLGWDVKGHDLHPLSQFIEAGPLAHSIVEVPHISGFFFLFRMGDVLLMDIRDVCNPSCVSRTSLNLLAPSVEELDFVEEPSSGHDVAIDDEGLFNDAACALLKLRDHDPMCIDNDSTNMQSSARFVCSWSWAPENSRHPRMVFCLDTGELFMMEVSSEYDGYKVNLSESLYKGLQCKELLWLDGGYLAAIVEMGDGVILKLDDGKLTCASIIQNIAPILDMSLADFHDEKQDQMFVSCGVAPEGSLRIIRNGIIVEKLLRTAPIYQGVTGTWTMKMKLTDSYHSFLVLSFVEETRVLSVGLSFTDVTDSVGFQTDVCTLACGLFSDGLLIQIHPNAVRLCLPTKTAHPDGIPLSYPVYTSWLARSTSISMGAVGRHFIVVSTSKPCVLVILGVRLLSAYSYEIFELQHLSLRNEVSCISIPQIFFEQKRSFSINMGVHNSANLPSGVHIESTFVVGTHKPSVEVLCLLPDYGLKIIASGTILLSNTAEDALSGCIPQDVRLVLVDRLYVISGLRNGMLLRFEWPMASWVMSSELFHSRSSTNSYPIKAEKAVSSMKTSNSFSPRTSSLNLTGDLEESRATNLQLIATRQIGITPVFLAPLSDALDTDIIVLSDRPWLLKTSRHSLSYTSISFQPSTHVTPVCSAECPNGVLFVADNSLHLVEMVHSKRLNVQKVHIGGTPRKVLYHCESRLLLVMRTDLINDTCLSDICCVHPHSGTVLSAFKLEPDEIAKSMELVKVGNEHVVVIGTTLSAGPAVMPSGEAESAKGRLIVLYLEQSRNLDGTSVALCSKAGSSSQRTSPLCEIVGYAAEHHSGSSFCSSSDDVSTDGIKLEDNEVWQLRLAYSAIWKGMVLAICPYLDRYFLASAGNAFHICSFVNDNPQKVKKLAMSRTRFMITSLRSYSTRIAVGDCRDGILFYSYHEDAKKLEHDYCDPSQRLVADCTLMDINTAVVSDRKGSIAVLSCPDRAEDNASPESNLTLSCSYYMGEIAMSIKKGSLTYKLPAVDDPRASDSSIMTVNSMQNIIIATTLLGSMIIIIPISREEYQLLQAVQAKLAIHPLTCPVLGNDHSKFRSRENTVATPKMLDGDMLGQFLELTSMQQEAILSLPLSSPDTVKLSSQPYPPISVNQVVQLLERVHYALN</sequence>
<dbReference type="GO" id="GO:0003676">
    <property type="term" value="F:nucleic acid binding"/>
    <property type="evidence" value="ECO:0007669"/>
    <property type="project" value="InterPro"/>
</dbReference>
<dbReference type="Gene3D" id="2.130.10.10">
    <property type="entry name" value="YVTN repeat-like/Quinoprotein amine dehydrogenase"/>
    <property type="match status" value="2"/>
</dbReference>
<evidence type="ECO:0000313" key="7">
    <source>
        <dbReference type="Proteomes" id="UP001346149"/>
    </source>
</evidence>
<feature type="domain" description="RSE1/DDB1/CPSF1 first beta-propeller" evidence="4">
    <location>
        <begin position="36"/>
        <end position="459"/>
    </location>
</feature>
<dbReference type="PANTHER" id="PTHR10644">
    <property type="entry name" value="DNA REPAIR/RNA PROCESSING CPSF FAMILY"/>
    <property type="match status" value="1"/>
</dbReference>
<accession>A0AAN7LVQ9</accession>
<name>A0AAN7LVQ9_TRANT</name>
<evidence type="ECO:0000259" key="3">
    <source>
        <dbReference type="Pfam" id="PF03178"/>
    </source>
</evidence>
<keyword evidence="2" id="KW-0539">Nucleus</keyword>
<dbReference type="InterPro" id="IPR015943">
    <property type="entry name" value="WD40/YVTN_repeat-like_dom_sf"/>
</dbReference>
<dbReference type="InterPro" id="IPR050358">
    <property type="entry name" value="RSE1/DDB1/CFT1"/>
</dbReference>
<dbReference type="Pfam" id="PF10433">
    <property type="entry name" value="Beta-prop_RSE1_1st"/>
    <property type="match status" value="1"/>
</dbReference>
<protein>
    <submittedName>
        <fullName evidence="6">Uncharacterized protein</fullName>
    </submittedName>
</protein>
<evidence type="ECO:0000256" key="1">
    <source>
        <dbReference type="ARBA" id="ARBA00004123"/>
    </source>
</evidence>